<gene>
    <name evidence="2" type="ORF">LCGC14_1586890</name>
</gene>
<sequence>MLDLHDPKTNEQMMQVDPCYWAQALGIKLLGDTVFTLDGCEYMGDIMRDPARHIAVIKGTQARITTCFMLREIHALIHRLRPQGSLYYFPTEKDVEKFSKTRQGPLIADNPVIKKHLHSTNSVSVKKVGKSFLCLLGGRATSVIQGKKDSGSVRTTPGDCVIRDERDLFDDDMAEMTNDRLLNSTLKLEVDLGSPTIPDIGIDKVFGESDQKFRLIKCQACNAYTCIAEDFPKSIKYRKSDSGRHVPYFACIKCSKEITPFYGEYVAKYPEKYNPDYPMEGISGYHVSHFITPNCNLGLVMADWDEAQIDTSKLGRFYNTYLGQAYIPIEDRLRQQEVFNCCGNDVMKSMSTRETAMGADIMKTNRVVIAEKTGKDHGKIIYMARVSGFDALFDLARTFKVKSAVVCLRPYEEAFRTFQEKCSKYQIRVFGSEYPPKDSAKGFMKVDEKAGVYTINRTEAMDKSQAWIRSGNLELPRNCEEVKIFAKECCNTAKTLETNEDTGDRVYRYRPVGDKQEHYRHCLNYVQIALGDLTHYQGTNAPGYKMERKRNWNP</sequence>
<comment type="caution">
    <text evidence="2">The sequence shown here is derived from an EMBL/GenBank/DDBJ whole genome shotgun (WGS) entry which is preliminary data.</text>
</comment>
<dbReference type="InterPro" id="IPR046453">
    <property type="entry name" value="GpA_ATPase"/>
</dbReference>
<dbReference type="Pfam" id="PF05876">
    <property type="entry name" value="GpA_ATPase"/>
    <property type="match status" value="1"/>
</dbReference>
<evidence type="ECO:0000259" key="1">
    <source>
        <dbReference type="Pfam" id="PF05876"/>
    </source>
</evidence>
<protein>
    <recommendedName>
        <fullName evidence="1">Phage terminase large subunit GpA ATPase domain-containing protein</fullName>
    </recommendedName>
</protein>
<organism evidence="2">
    <name type="scientific">marine sediment metagenome</name>
    <dbReference type="NCBI Taxonomy" id="412755"/>
    <lineage>
        <taxon>unclassified sequences</taxon>
        <taxon>metagenomes</taxon>
        <taxon>ecological metagenomes</taxon>
    </lineage>
</organism>
<accession>A0A0F9IF43</accession>
<dbReference type="GO" id="GO:0016887">
    <property type="term" value="F:ATP hydrolysis activity"/>
    <property type="evidence" value="ECO:0007669"/>
    <property type="project" value="InterPro"/>
</dbReference>
<feature type="non-terminal residue" evidence="2">
    <location>
        <position position="554"/>
    </location>
</feature>
<evidence type="ECO:0000313" key="2">
    <source>
        <dbReference type="EMBL" id="KKM26221.1"/>
    </source>
</evidence>
<feature type="domain" description="Phage terminase large subunit GpA ATPase" evidence="1">
    <location>
        <begin position="47"/>
        <end position="259"/>
    </location>
</feature>
<dbReference type="AlphaFoldDB" id="A0A0F9IF43"/>
<name>A0A0F9IF43_9ZZZZ</name>
<dbReference type="EMBL" id="LAZR01012554">
    <property type="protein sequence ID" value="KKM26221.1"/>
    <property type="molecule type" value="Genomic_DNA"/>
</dbReference>
<reference evidence="2" key="1">
    <citation type="journal article" date="2015" name="Nature">
        <title>Complex archaea that bridge the gap between prokaryotes and eukaryotes.</title>
        <authorList>
            <person name="Spang A."/>
            <person name="Saw J.H."/>
            <person name="Jorgensen S.L."/>
            <person name="Zaremba-Niedzwiedzka K."/>
            <person name="Martijn J."/>
            <person name="Lind A.E."/>
            <person name="van Eijk R."/>
            <person name="Schleper C."/>
            <person name="Guy L."/>
            <person name="Ettema T.J."/>
        </authorList>
    </citation>
    <scope>NUCLEOTIDE SEQUENCE</scope>
</reference>
<proteinExistence type="predicted"/>